<dbReference type="GO" id="GO:0005536">
    <property type="term" value="F:D-glucose binding"/>
    <property type="evidence" value="ECO:0007669"/>
    <property type="project" value="UniProtKB-ARBA"/>
</dbReference>
<reference evidence="13 15" key="3">
    <citation type="journal article" date="2016" name="Proc. Natl. Acad. Sci. U.S.A.">
        <title>Comparative genomics of biotechnologically important yeasts.</title>
        <authorList>
            <person name="Riley R."/>
            <person name="Haridas S."/>
            <person name="Wolfe K.H."/>
            <person name="Lopes M.R."/>
            <person name="Hittinger C.T."/>
            <person name="Goeker M."/>
            <person name="Salamov A.A."/>
            <person name="Wisecaver J.H."/>
            <person name="Long T.M."/>
            <person name="Calvey C.H."/>
            <person name="Aerts A.L."/>
            <person name="Barry K.W."/>
            <person name="Choi C."/>
            <person name="Clum A."/>
            <person name="Coughlan A.Y."/>
            <person name="Deshpande S."/>
            <person name="Douglass A.P."/>
            <person name="Hanson S.J."/>
            <person name="Klenk H.-P."/>
            <person name="LaButti K.M."/>
            <person name="Lapidus A."/>
            <person name="Lindquist E.A."/>
            <person name="Lipzen A.M."/>
            <person name="Meier-Kolthoff J.P."/>
            <person name="Ohm R.A."/>
            <person name="Otillar R.P."/>
            <person name="Pangilinan J.L."/>
            <person name="Peng Y."/>
            <person name="Rokas A."/>
            <person name="Rosa C.A."/>
            <person name="Scheuner C."/>
            <person name="Sibirny A.A."/>
            <person name="Slot J.C."/>
            <person name="Stielow J.B."/>
            <person name="Sun H."/>
            <person name="Kurtzman C.P."/>
            <person name="Blackwell M."/>
            <person name="Grigoriev I.V."/>
            <person name="Jeffries T.W."/>
        </authorList>
    </citation>
    <scope>NUCLEOTIDE SEQUENCE [LARGE SCALE GENOMIC DNA]</scope>
    <source>
        <strain evidence="15">ATCC 18201 / CBS 1600 / BCRC 20928 / JCM 3617 / NBRC 0987 / NRRL Y-1542</strain>
        <strain evidence="13">NRRL Y-1542</strain>
    </source>
</reference>
<dbReference type="OMA" id="GCYRIPV"/>
<dbReference type="InterPro" id="IPR050360">
    <property type="entry name" value="MFS_Sugar_Transporters"/>
</dbReference>
<dbReference type="GO" id="GO:0010255">
    <property type="term" value="P:glucose mediated signaling pathway"/>
    <property type="evidence" value="ECO:0007669"/>
    <property type="project" value="UniProtKB-ARBA"/>
</dbReference>
<dbReference type="GeneID" id="30989220"/>
<feature type="transmembrane region" description="Helical" evidence="10">
    <location>
        <begin position="101"/>
        <end position="121"/>
    </location>
</feature>
<dbReference type="GO" id="GO:0005886">
    <property type="term" value="C:plasma membrane"/>
    <property type="evidence" value="ECO:0007669"/>
    <property type="project" value="UniProtKB-ARBA"/>
</dbReference>
<gene>
    <name evidence="12" type="primary">RGT2</name>
    <name evidence="12" type="ORF">BN1211_6124</name>
    <name evidence="13" type="ORF">CYBJADRAFT_167248</name>
</gene>
<feature type="domain" description="Major facilitator superfamily (MFS) profile" evidence="11">
    <location>
        <begin position="29"/>
        <end position="471"/>
    </location>
</feature>
<dbReference type="CDD" id="cd17356">
    <property type="entry name" value="MFS_HXT"/>
    <property type="match status" value="1"/>
</dbReference>
<feature type="transmembrane region" description="Helical" evidence="10">
    <location>
        <begin position="345"/>
        <end position="366"/>
    </location>
</feature>
<keyword evidence="4" id="KW-0762">Sugar transport</keyword>
<comment type="subcellular location">
    <subcellularLocation>
        <location evidence="1">Membrane</location>
        <topology evidence="1">Multi-pass membrane protein</topology>
    </subcellularLocation>
</comment>
<dbReference type="NCBIfam" id="TIGR00879">
    <property type="entry name" value="SP"/>
    <property type="match status" value="1"/>
</dbReference>
<feature type="transmembrane region" description="Helical" evidence="10">
    <location>
        <begin position="127"/>
        <end position="148"/>
    </location>
</feature>
<keyword evidence="5 10" id="KW-0812">Transmembrane</keyword>
<evidence type="ECO:0000256" key="9">
    <source>
        <dbReference type="RuleBase" id="RU003346"/>
    </source>
</evidence>
<evidence type="ECO:0000256" key="2">
    <source>
        <dbReference type="ARBA" id="ARBA00010992"/>
    </source>
</evidence>
<feature type="transmembrane region" description="Helical" evidence="10">
    <location>
        <begin position="378"/>
        <end position="400"/>
    </location>
</feature>
<comment type="similarity">
    <text evidence="2 9">Belongs to the major facilitator superfamily. Sugar transporter (TC 2.A.1.1) family.</text>
</comment>
<reference evidence="12" key="1">
    <citation type="submission" date="2014-12" db="EMBL/GenBank/DDBJ databases">
        <authorList>
            <person name="Jaenicke S."/>
        </authorList>
    </citation>
    <scope>NUCLEOTIDE SEQUENCE [LARGE SCALE GENOMIC DNA]</scope>
    <source>
        <strain evidence="12">CBS1600</strain>
    </source>
</reference>
<accession>A0A1E4S2Y0</accession>
<reference evidence="14" key="2">
    <citation type="journal article" date="2015" name="J. Biotechnol.">
        <title>The structure of the Cyberlindnera jadinii genome and its relation to Candida utilis analyzed by the occurrence of single nucleotide polymorphisms.</title>
        <authorList>
            <person name="Rupp O."/>
            <person name="Brinkrolf K."/>
            <person name="Buerth C."/>
            <person name="Kunigo M."/>
            <person name="Schneider J."/>
            <person name="Jaenicke S."/>
            <person name="Goesmann A."/>
            <person name="Puehler A."/>
            <person name="Jaeger K.-E."/>
            <person name="Ernst J.F."/>
        </authorList>
    </citation>
    <scope>NUCLEOTIDE SEQUENCE [LARGE SCALE GENOMIC DNA]</scope>
    <source>
        <strain evidence="14">ATCC 18201 / CBS 1600 / BCRC 20928 / JCM 3617 / NBRC 0987 / NRRL Y-1542</strain>
    </source>
</reference>
<feature type="transmembrane region" description="Helical" evidence="10">
    <location>
        <begin position="449"/>
        <end position="468"/>
    </location>
</feature>
<evidence type="ECO:0000313" key="13">
    <source>
        <dbReference type="EMBL" id="ODV73835.1"/>
    </source>
</evidence>
<name>A0A0H5CKW2_CYBJN</name>
<evidence type="ECO:0000256" key="8">
    <source>
        <dbReference type="ARBA" id="ARBA00023180"/>
    </source>
</evidence>
<evidence type="ECO:0000256" key="3">
    <source>
        <dbReference type="ARBA" id="ARBA00022448"/>
    </source>
</evidence>
<evidence type="ECO:0000259" key="11">
    <source>
        <dbReference type="PROSITE" id="PS50850"/>
    </source>
</evidence>
<feature type="transmembrane region" description="Helical" evidence="10">
    <location>
        <begin position="194"/>
        <end position="213"/>
    </location>
</feature>
<dbReference type="EMBL" id="KV453929">
    <property type="protein sequence ID" value="ODV73835.1"/>
    <property type="molecule type" value="Genomic_DNA"/>
</dbReference>
<dbReference type="Gene3D" id="1.20.1250.20">
    <property type="entry name" value="MFS general substrate transporter like domains"/>
    <property type="match status" value="1"/>
</dbReference>
<dbReference type="InterPro" id="IPR036259">
    <property type="entry name" value="MFS_trans_sf"/>
</dbReference>
<dbReference type="PROSITE" id="PS00217">
    <property type="entry name" value="SUGAR_TRANSPORT_2"/>
    <property type="match status" value="1"/>
</dbReference>
<dbReference type="OrthoDB" id="6612291at2759"/>
<dbReference type="PROSITE" id="PS00216">
    <property type="entry name" value="SUGAR_TRANSPORT_1"/>
    <property type="match status" value="1"/>
</dbReference>
<organism evidence="12 14">
    <name type="scientific">Cyberlindnera jadinii (strain ATCC 18201 / CBS 1600 / BCRC 20928 / JCM 3617 / NBRC 0987 / NRRL Y-1542)</name>
    <name type="common">Torula yeast</name>
    <name type="synonym">Candida utilis</name>
    <dbReference type="NCBI Taxonomy" id="983966"/>
    <lineage>
        <taxon>Eukaryota</taxon>
        <taxon>Fungi</taxon>
        <taxon>Dikarya</taxon>
        <taxon>Ascomycota</taxon>
        <taxon>Saccharomycotina</taxon>
        <taxon>Saccharomycetes</taxon>
        <taxon>Phaffomycetales</taxon>
        <taxon>Phaffomycetaceae</taxon>
        <taxon>Cyberlindnera</taxon>
    </lineage>
</organism>
<dbReference type="SUPFAM" id="SSF103473">
    <property type="entry name" value="MFS general substrate transporter"/>
    <property type="match status" value="1"/>
</dbReference>
<keyword evidence="3 9" id="KW-0813">Transport</keyword>
<evidence type="ECO:0000313" key="12">
    <source>
        <dbReference type="EMBL" id="CEP25124.1"/>
    </source>
</evidence>
<dbReference type="InterPro" id="IPR005829">
    <property type="entry name" value="Sugar_transporter_CS"/>
</dbReference>
<dbReference type="Proteomes" id="UP000094389">
    <property type="component" value="Unassembled WGS sequence"/>
</dbReference>
<accession>A0A0H5CKW2</accession>
<feature type="transmembrane region" description="Helical" evidence="10">
    <location>
        <begin position="74"/>
        <end position="94"/>
    </location>
</feature>
<dbReference type="STRING" id="983966.A0A0H5CKW2"/>
<evidence type="ECO:0000313" key="15">
    <source>
        <dbReference type="Proteomes" id="UP000094389"/>
    </source>
</evidence>
<protein>
    <submittedName>
        <fullName evidence="13">General substrate transporter</fullName>
    </submittedName>
    <submittedName>
        <fullName evidence="12">RGT2 protein</fullName>
    </submittedName>
</protein>
<dbReference type="InterPro" id="IPR020846">
    <property type="entry name" value="MFS_dom"/>
</dbReference>
<dbReference type="PROSITE" id="PS50850">
    <property type="entry name" value="MFS"/>
    <property type="match status" value="1"/>
</dbReference>
<keyword evidence="6 10" id="KW-1133">Transmembrane helix</keyword>
<dbReference type="PROSITE" id="PS51257">
    <property type="entry name" value="PROKAR_LIPOPROTEIN"/>
    <property type="match status" value="1"/>
</dbReference>
<evidence type="ECO:0000256" key="6">
    <source>
        <dbReference type="ARBA" id="ARBA00022989"/>
    </source>
</evidence>
<evidence type="ECO:0000256" key="7">
    <source>
        <dbReference type="ARBA" id="ARBA00023136"/>
    </source>
</evidence>
<keyword evidence="8" id="KW-0325">Glycoprotein</keyword>
<feature type="transmembrane region" description="Helical" evidence="10">
    <location>
        <begin position="160"/>
        <end position="182"/>
    </location>
</feature>
<feature type="transmembrane region" description="Helical" evidence="10">
    <location>
        <begin position="282"/>
        <end position="305"/>
    </location>
</feature>
<dbReference type="FunFam" id="1.20.1250.20:FF:000115">
    <property type="entry name" value="High-affinity glucose transporter"/>
    <property type="match status" value="1"/>
</dbReference>
<dbReference type="InterPro" id="IPR003663">
    <property type="entry name" value="Sugar/inositol_transpt"/>
</dbReference>
<evidence type="ECO:0000256" key="1">
    <source>
        <dbReference type="ARBA" id="ARBA00004141"/>
    </source>
</evidence>
<dbReference type="Proteomes" id="UP000038830">
    <property type="component" value="Unassembled WGS sequence"/>
</dbReference>
<dbReference type="AlphaFoldDB" id="A0A0H5CKW2"/>
<feature type="transmembrane region" description="Helical" evidence="10">
    <location>
        <begin position="412"/>
        <end position="429"/>
    </location>
</feature>
<feature type="transmembrane region" description="Helical" evidence="10">
    <location>
        <begin position="317"/>
        <end position="338"/>
    </location>
</feature>
<dbReference type="PANTHER" id="PTHR48022">
    <property type="entry name" value="PLASTIDIC GLUCOSE TRANSPORTER 4"/>
    <property type="match status" value="1"/>
</dbReference>
<dbReference type="GO" id="GO:0005351">
    <property type="term" value="F:carbohydrate:proton symporter activity"/>
    <property type="evidence" value="ECO:0007669"/>
    <property type="project" value="TreeGrafter"/>
</dbReference>
<keyword evidence="15" id="KW-1185">Reference proteome</keyword>
<feature type="transmembrane region" description="Helical" evidence="10">
    <location>
        <begin position="21"/>
        <end position="42"/>
    </location>
</feature>
<dbReference type="EMBL" id="CDQK01000007">
    <property type="protein sequence ID" value="CEP25124.1"/>
    <property type="molecule type" value="Genomic_DNA"/>
</dbReference>
<sequence>MGITDRKLVKTLFNPDEKTEGSTFMAIFVGMFAACGGILYGYDTGTISGVLAMNYVLERFPDTPGEFTSGEHSLIVSILSAGTFCGAMIAPYFSDTLGRRWTIILSCMFVFNVGVILQVAATDIPVLVAGRAIGGLGVGLISACVPLYQSETTPKWIRGAVVSCYQWAITIGLLLASCVNQGTKDRNDSGSYRIPFAIQFLWSIILAGGLFMLPETPRFYVKKGQQDKAMESLSRLRRLPVDHPVLIDELGEITANYEYEISDGKGSWLDCFRLGNSQLKRVMTGILLQAFQQLTGINFIFYYGTTFFKQSGIKNEFTITLATNIVNVGSTIPGIILVEYLGRRSLLLGGAAGMCVSQLIIAIVGAATNSDAANKCMVGFTCIFIAFFAATWGPVAWVITGEIMPLKTRAKSVALSTASNWLFNFAIAYATPYLVDEAPGSAGLKSNVFFIWGGCNFLCFFFAFYFIYETKNLTLEQVDELYATYSKAWQSSNFIPTDHKYSKNAIDNDEAFDKPQVTNIEEGVLEKNNSSNSDNSLA</sequence>
<keyword evidence="7 10" id="KW-0472">Membrane</keyword>
<dbReference type="InterPro" id="IPR005828">
    <property type="entry name" value="MFS_sugar_transport-like"/>
</dbReference>
<dbReference type="PRINTS" id="PR00171">
    <property type="entry name" value="SUGRTRNSPORT"/>
</dbReference>
<proteinExistence type="inferred from homology"/>
<evidence type="ECO:0000256" key="4">
    <source>
        <dbReference type="ARBA" id="ARBA00022597"/>
    </source>
</evidence>
<dbReference type="PANTHER" id="PTHR48022:SF17">
    <property type="entry name" value="HEXOSE TRANSPORTER"/>
    <property type="match status" value="1"/>
</dbReference>
<dbReference type="RefSeq" id="XP_020070874.1">
    <property type="nucleotide sequence ID" value="XM_020214824.1"/>
</dbReference>
<evidence type="ECO:0000256" key="5">
    <source>
        <dbReference type="ARBA" id="ARBA00022692"/>
    </source>
</evidence>
<evidence type="ECO:0000313" key="14">
    <source>
        <dbReference type="Proteomes" id="UP000038830"/>
    </source>
</evidence>
<evidence type="ECO:0000256" key="10">
    <source>
        <dbReference type="SAM" id="Phobius"/>
    </source>
</evidence>
<dbReference type="Pfam" id="PF00083">
    <property type="entry name" value="Sugar_tr"/>
    <property type="match status" value="1"/>
</dbReference>